<dbReference type="EMBL" id="PDCK01000045">
    <property type="protein sequence ID" value="PRQ17490.1"/>
    <property type="molecule type" value="Genomic_DNA"/>
</dbReference>
<keyword evidence="2" id="KW-1185">Reference proteome</keyword>
<dbReference type="Gramene" id="PRQ17490">
    <property type="protein sequence ID" value="PRQ17490"/>
    <property type="gene ID" value="RchiOBHm_Chr7g0195551"/>
</dbReference>
<reference evidence="1 2" key="1">
    <citation type="journal article" date="2018" name="Nat. Genet.">
        <title>The Rosa genome provides new insights in the design of modern roses.</title>
        <authorList>
            <person name="Bendahmane M."/>
        </authorList>
    </citation>
    <scope>NUCLEOTIDE SEQUENCE [LARGE SCALE GENOMIC DNA]</scope>
    <source>
        <strain evidence="2">cv. Old Blush</strain>
    </source>
</reference>
<gene>
    <name evidence="1" type="ORF">RchiOBHm_Chr7g0195551</name>
</gene>
<name>A0A2P6P6D6_ROSCH</name>
<sequence length="60" mass="7278">MHICSTVKRRRPLRLFPYPNPKNASQEPFCCDSDRERRAETWTVSVLTNCLDVLIWFWFF</sequence>
<dbReference type="AlphaFoldDB" id="A0A2P6P6D6"/>
<comment type="caution">
    <text evidence="1">The sequence shown here is derived from an EMBL/GenBank/DDBJ whole genome shotgun (WGS) entry which is preliminary data.</text>
</comment>
<organism evidence="1 2">
    <name type="scientific">Rosa chinensis</name>
    <name type="common">China rose</name>
    <dbReference type="NCBI Taxonomy" id="74649"/>
    <lineage>
        <taxon>Eukaryota</taxon>
        <taxon>Viridiplantae</taxon>
        <taxon>Streptophyta</taxon>
        <taxon>Embryophyta</taxon>
        <taxon>Tracheophyta</taxon>
        <taxon>Spermatophyta</taxon>
        <taxon>Magnoliopsida</taxon>
        <taxon>eudicotyledons</taxon>
        <taxon>Gunneridae</taxon>
        <taxon>Pentapetalae</taxon>
        <taxon>rosids</taxon>
        <taxon>fabids</taxon>
        <taxon>Rosales</taxon>
        <taxon>Rosaceae</taxon>
        <taxon>Rosoideae</taxon>
        <taxon>Rosoideae incertae sedis</taxon>
        <taxon>Rosa</taxon>
    </lineage>
</organism>
<protein>
    <submittedName>
        <fullName evidence="1">Uncharacterized protein</fullName>
    </submittedName>
</protein>
<evidence type="ECO:0000313" key="1">
    <source>
        <dbReference type="EMBL" id="PRQ17490.1"/>
    </source>
</evidence>
<evidence type="ECO:0000313" key="2">
    <source>
        <dbReference type="Proteomes" id="UP000238479"/>
    </source>
</evidence>
<proteinExistence type="predicted"/>
<dbReference type="Proteomes" id="UP000238479">
    <property type="component" value="Chromosome 7"/>
</dbReference>
<accession>A0A2P6P6D6</accession>